<accession>A0A7Z0TZ08</accession>
<dbReference type="Proteomes" id="UP000589896">
    <property type="component" value="Unassembled WGS sequence"/>
</dbReference>
<proteinExistence type="predicted"/>
<organism evidence="1 2">
    <name type="scientific">Luteimonas deserti</name>
    <dbReference type="NCBI Taxonomy" id="2752306"/>
    <lineage>
        <taxon>Bacteria</taxon>
        <taxon>Pseudomonadati</taxon>
        <taxon>Pseudomonadota</taxon>
        <taxon>Gammaproteobacteria</taxon>
        <taxon>Lysobacterales</taxon>
        <taxon>Lysobacteraceae</taxon>
        <taxon>Luteimonas</taxon>
    </lineage>
</organism>
<gene>
    <name evidence="1" type="ORF">H0E82_09255</name>
</gene>
<protein>
    <submittedName>
        <fullName evidence="1">Uncharacterized protein</fullName>
    </submittedName>
</protein>
<reference evidence="1 2" key="1">
    <citation type="submission" date="2020-07" db="EMBL/GenBank/DDBJ databases">
        <title>isolation of Luteimonas sp. SJ-16.</title>
        <authorList>
            <person name="Huang X.-X."/>
            <person name="Xu L."/>
            <person name="Sun J.-Q."/>
        </authorList>
    </citation>
    <scope>NUCLEOTIDE SEQUENCE [LARGE SCALE GENOMIC DNA]</scope>
    <source>
        <strain evidence="1 2">SJ-16</strain>
    </source>
</reference>
<dbReference type="AlphaFoldDB" id="A0A7Z0TZ08"/>
<name>A0A7Z0TZ08_9GAMM</name>
<comment type="caution">
    <text evidence="1">The sequence shown here is derived from an EMBL/GenBank/DDBJ whole genome shotgun (WGS) entry which is preliminary data.</text>
</comment>
<keyword evidence="2" id="KW-1185">Reference proteome</keyword>
<evidence type="ECO:0000313" key="1">
    <source>
        <dbReference type="EMBL" id="NYZ62947.1"/>
    </source>
</evidence>
<sequence>MLPASEVRISALPVFPTLGFESTPALIFGIDALRDRRIDVLAAGGGLCPWSEP</sequence>
<dbReference type="RefSeq" id="WP_180545161.1">
    <property type="nucleotide sequence ID" value="NZ_JACCJZ010000016.1"/>
</dbReference>
<evidence type="ECO:0000313" key="2">
    <source>
        <dbReference type="Proteomes" id="UP000589896"/>
    </source>
</evidence>
<dbReference type="EMBL" id="JACCJZ010000016">
    <property type="protein sequence ID" value="NYZ62947.1"/>
    <property type="molecule type" value="Genomic_DNA"/>
</dbReference>